<dbReference type="STRING" id="1236970.JCM9140_729"/>
<reference evidence="3" key="1">
    <citation type="journal article" date="2014" name="Genome Announc.">
        <title>Draft Genome Sequences of Three Alkaliphilic Bacillus Strains, Bacillus wakoensis JCM 9140T, Bacillus akibai JCM 9157T, and Bacillus hemicellulosilyticus JCM 9152T.</title>
        <authorList>
            <person name="Yuki M."/>
            <person name="Oshima K."/>
            <person name="Suda W."/>
            <person name="Oshida Y."/>
            <person name="Kitamura K."/>
            <person name="Iida T."/>
            <person name="Hattori M."/>
            <person name="Ohkuma M."/>
        </authorList>
    </citation>
    <scope>NUCLEOTIDE SEQUENCE [LARGE SCALE GENOMIC DNA]</scope>
    <source>
        <strain evidence="3">JCM 9140</strain>
    </source>
</reference>
<dbReference type="InterPro" id="IPR048421">
    <property type="entry name" value="YqgU_beta-prop"/>
</dbReference>
<evidence type="ECO:0000313" key="3">
    <source>
        <dbReference type="EMBL" id="GAE24777.1"/>
    </source>
</evidence>
<proteinExistence type="predicted"/>
<feature type="domain" description="YqgU-like 6-bladed beta-propeller" evidence="2">
    <location>
        <begin position="87"/>
        <end position="350"/>
    </location>
</feature>
<dbReference type="EMBL" id="BAUT01000004">
    <property type="protein sequence ID" value="GAE24777.1"/>
    <property type="molecule type" value="Genomic_DNA"/>
</dbReference>
<name>W4PYG9_9BACI</name>
<gene>
    <name evidence="3" type="ORF">JCM9140_729</name>
</gene>
<evidence type="ECO:0000256" key="1">
    <source>
        <dbReference type="SAM" id="SignalP"/>
    </source>
</evidence>
<organism evidence="3 4">
    <name type="scientific">Halalkalibacter wakoensis JCM 9140</name>
    <dbReference type="NCBI Taxonomy" id="1236970"/>
    <lineage>
        <taxon>Bacteria</taxon>
        <taxon>Bacillati</taxon>
        <taxon>Bacillota</taxon>
        <taxon>Bacilli</taxon>
        <taxon>Bacillales</taxon>
        <taxon>Bacillaceae</taxon>
        <taxon>Halalkalibacter</taxon>
    </lineage>
</organism>
<dbReference type="PROSITE" id="PS51257">
    <property type="entry name" value="PROKAR_LIPOPROTEIN"/>
    <property type="match status" value="1"/>
</dbReference>
<dbReference type="SUPFAM" id="SSF82171">
    <property type="entry name" value="DPP6 N-terminal domain-like"/>
    <property type="match status" value="1"/>
</dbReference>
<evidence type="ECO:0000259" key="2">
    <source>
        <dbReference type="Pfam" id="PF21101"/>
    </source>
</evidence>
<dbReference type="OrthoDB" id="2168335at2"/>
<feature type="signal peptide" evidence="1">
    <location>
        <begin position="1"/>
        <end position="20"/>
    </location>
</feature>
<keyword evidence="4" id="KW-1185">Reference proteome</keyword>
<protein>
    <recommendedName>
        <fullName evidence="2">YqgU-like 6-bladed beta-propeller domain-containing protein</fullName>
    </recommendedName>
</protein>
<dbReference type="Proteomes" id="UP000018890">
    <property type="component" value="Unassembled WGS sequence"/>
</dbReference>
<feature type="chain" id="PRO_5004846773" description="YqgU-like 6-bladed beta-propeller domain-containing protein" evidence="1">
    <location>
        <begin position="21"/>
        <end position="370"/>
    </location>
</feature>
<comment type="caution">
    <text evidence="3">The sequence shown here is derived from an EMBL/GenBank/DDBJ whole genome shotgun (WGS) entry which is preliminary data.</text>
</comment>
<keyword evidence="1" id="KW-0732">Signal</keyword>
<accession>W4PYG9</accession>
<sequence>MRQVLFILIAVFVLAGCTQAPLENQHMPKRFEDQPIKRDVPSSFFTGSQLVPLENNLSITEIVGWFDDGSILYLEEQGESSTLYQYNLHTSESSPFLQLDGWIIDVQANADYSLFAVQQVTLNHETNLIIVDRDGDSRQIFQDYGEEYVVYWNPYKEDTFIMVAFLPDWEFETYVVTDTKVKELSLDNSYVQWISEKHVGYLKWEELEPSFQAPLYEVNVENSEERKWKESVIAYMSFPDTLSLTVTVDSVYELYSTYTFYDEQKPFREIEMPILNTYSEQWWIPFYTYDVHDRVFYYLRPKHSSDFFSYDEGFDLIAYYVDTDAEEKLATFDKHVPLRVSPSGGYLLIGDRFESVFDLSDGAIVSLLEE</sequence>
<dbReference type="Pfam" id="PF21101">
    <property type="entry name" value="YqgU"/>
    <property type="match status" value="1"/>
</dbReference>
<dbReference type="RefSeq" id="WP_034742273.1">
    <property type="nucleotide sequence ID" value="NZ_BAUT01000004.1"/>
</dbReference>
<dbReference type="AlphaFoldDB" id="W4PYG9"/>
<evidence type="ECO:0000313" key="4">
    <source>
        <dbReference type="Proteomes" id="UP000018890"/>
    </source>
</evidence>